<evidence type="ECO:0000259" key="1">
    <source>
        <dbReference type="Pfam" id="PF09359"/>
    </source>
</evidence>
<dbReference type="InterPro" id="IPR042267">
    <property type="entry name" value="VTC_sf"/>
</dbReference>
<organism evidence="2 3">
    <name type="scientific">Cellulomonas hominis</name>
    <dbReference type="NCBI Taxonomy" id="156981"/>
    <lineage>
        <taxon>Bacteria</taxon>
        <taxon>Bacillati</taxon>
        <taxon>Actinomycetota</taxon>
        <taxon>Actinomycetes</taxon>
        <taxon>Micrococcales</taxon>
        <taxon>Cellulomonadaceae</taxon>
        <taxon>Cellulomonas</taxon>
    </lineage>
</organism>
<dbReference type="GO" id="GO:0006799">
    <property type="term" value="P:polyphosphate biosynthetic process"/>
    <property type="evidence" value="ECO:0007669"/>
    <property type="project" value="UniProtKB-ARBA"/>
</dbReference>
<gene>
    <name evidence="2" type="ORF">FA014_06580</name>
</gene>
<reference evidence="2 3" key="1">
    <citation type="submission" date="2019-05" db="EMBL/GenBank/DDBJ databases">
        <title>Genome sequence of Cellulomonas hominis strain CS1.</title>
        <authorList>
            <person name="Belmont J."/>
            <person name="Maclea K.S."/>
        </authorList>
    </citation>
    <scope>NUCLEOTIDE SEQUENCE [LARGE SCALE GENOMIC DNA]</scope>
    <source>
        <strain evidence="2 3">CS1</strain>
    </source>
</reference>
<accession>A0A7Z8K061</accession>
<sequence length="261" mass="28223">MTAVADAPHLAGLAVLPPVDLDELQATAALQTRVDRKYVLPLAALPGLAAALPAGTRRLVVDGRDAFGYTSVYFDTPDLDAFHLAAGRRRRRYKVRTRTYTDSGGCWLEVKTRGPRGTTVKDRREHDVRARDDVGPALGFVLDTLRSHGVDLARAGDGAEPLLAPTLTTRYRRRTLHLPDGARLTVDTGLEWLGARSTAAVPGHAVVETKSVGGASCADRALWALGHRPSRISKYATGLVVLDPALGGRPWRRTLRRSLAD</sequence>
<dbReference type="InterPro" id="IPR033469">
    <property type="entry name" value="CYTH-like_dom_sf"/>
</dbReference>
<feature type="domain" description="VTC" evidence="1">
    <location>
        <begin position="33"/>
        <end position="241"/>
    </location>
</feature>
<protein>
    <submittedName>
        <fullName evidence="2">VTC domain-containing protein</fullName>
    </submittedName>
</protein>
<dbReference type="Pfam" id="PF09359">
    <property type="entry name" value="VTC"/>
    <property type="match status" value="1"/>
</dbReference>
<dbReference type="Gene3D" id="3.20.100.30">
    <property type="entry name" value="VTC, catalytic tunnel domain"/>
    <property type="match status" value="1"/>
</dbReference>
<dbReference type="RefSeq" id="WP_154728899.1">
    <property type="nucleotide sequence ID" value="NZ_SZYE01000033.1"/>
</dbReference>
<dbReference type="InterPro" id="IPR018966">
    <property type="entry name" value="VTC_domain"/>
</dbReference>
<evidence type="ECO:0000313" key="3">
    <source>
        <dbReference type="Proteomes" id="UP000308121"/>
    </source>
</evidence>
<proteinExistence type="predicted"/>
<evidence type="ECO:0000313" key="2">
    <source>
        <dbReference type="EMBL" id="TKR24365.1"/>
    </source>
</evidence>
<comment type="caution">
    <text evidence="2">The sequence shown here is derived from an EMBL/GenBank/DDBJ whole genome shotgun (WGS) entry which is preliminary data.</text>
</comment>
<name>A0A7Z8K061_9CELL</name>
<dbReference type="Proteomes" id="UP000308121">
    <property type="component" value="Unassembled WGS sequence"/>
</dbReference>
<dbReference type="EMBL" id="SZYE01000033">
    <property type="protein sequence ID" value="TKR24365.1"/>
    <property type="molecule type" value="Genomic_DNA"/>
</dbReference>
<dbReference type="AlphaFoldDB" id="A0A7Z8K061"/>
<dbReference type="OrthoDB" id="148766at2"/>
<dbReference type="SUPFAM" id="SSF55154">
    <property type="entry name" value="CYTH-like phosphatases"/>
    <property type="match status" value="1"/>
</dbReference>